<evidence type="ECO:0000313" key="4">
    <source>
        <dbReference type="Proteomes" id="UP000094565"/>
    </source>
</evidence>
<sequence>MSNQKPVGILTATKINDAGAPAHVLASKLNGDLLLYQLGNMDTVSSQITLDTGVLSSCWHPTSNTKAYTGNLDGTIWDVDLEKSIVNPMNSSHLLGVRKLMFLDENQILSGSWDKSLALTDIRSPLNHKYRVGLPGKVLAMDSSFNSYETVVSMTDRIIHVYDKRDFSKPVNVRESGLRYQVRDLKILPNRKGYATCSIEGKASIEYFSEQDLHLNYAFKCHRTPQQEVDLVSPVNCIQFDERERLFTGGSDCRICEWNYHEKKRLKQFSKEPWPVLTMSIREKYLVYGLSDDGYKNMVSERNEYSVEESSVGLKILD</sequence>
<dbReference type="Gene3D" id="2.130.10.10">
    <property type="entry name" value="YVTN repeat-like/Quinoprotein amine dehydrogenase"/>
    <property type="match status" value="1"/>
</dbReference>
<dbReference type="SUPFAM" id="SSF50978">
    <property type="entry name" value="WD40 repeat-like"/>
    <property type="match status" value="1"/>
</dbReference>
<gene>
    <name evidence="3" type="primary">BUB3</name>
    <name evidence="3" type="ORF">ATY40_BA7502656</name>
</gene>
<keyword evidence="2" id="KW-0677">Repeat</keyword>
<organism evidence="3 4">
    <name type="scientific">Komagataella pastoris</name>
    <name type="common">Yeast</name>
    <name type="synonym">Pichia pastoris</name>
    <dbReference type="NCBI Taxonomy" id="4922"/>
    <lineage>
        <taxon>Eukaryota</taxon>
        <taxon>Fungi</taxon>
        <taxon>Dikarya</taxon>
        <taxon>Ascomycota</taxon>
        <taxon>Saccharomycotina</taxon>
        <taxon>Pichiomycetes</taxon>
        <taxon>Pichiales</taxon>
        <taxon>Pichiaceae</taxon>
        <taxon>Komagataella</taxon>
    </lineage>
</organism>
<evidence type="ECO:0000313" key="3">
    <source>
        <dbReference type="EMBL" id="ANZ75619.1"/>
    </source>
</evidence>
<keyword evidence="4" id="KW-1185">Reference proteome</keyword>
<accession>A0A1B2JC81</accession>
<keyword evidence="1" id="KW-0853">WD repeat</keyword>
<dbReference type="SMART" id="SM00320">
    <property type="entry name" value="WD40"/>
    <property type="match status" value="4"/>
</dbReference>
<dbReference type="InterPro" id="IPR036322">
    <property type="entry name" value="WD40_repeat_dom_sf"/>
</dbReference>
<dbReference type="InterPro" id="IPR001680">
    <property type="entry name" value="WD40_rpt"/>
</dbReference>
<dbReference type="Pfam" id="PF00400">
    <property type="entry name" value="WD40"/>
    <property type="match status" value="1"/>
</dbReference>
<evidence type="ECO:0000256" key="2">
    <source>
        <dbReference type="ARBA" id="ARBA00022737"/>
    </source>
</evidence>
<dbReference type="InterPro" id="IPR015943">
    <property type="entry name" value="WD40/YVTN_repeat-like_dom_sf"/>
</dbReference>
<dbReference type="EMBL" id="CP014585">
    <property type="protein sequence ID" value="ANZ75619.1"/>
    <property type="molecule type" value="Genomic_DNA"/>
</dbReference>
<dbReference type="OrthoDB" id="10262475at2759"/>
<name>A0A1B2JC81_PICPA</name>
<protein>
    <submittedName>
        <fullName evidence="3">BA75_02656T0</fullName>
    </submittedName>
</protein>
<reference evidence="3 4" key="1">
    <citation type="submission" date="2016-02" db="EMBL/GenBank/DDBJ databases">
        <title>Comparative genomic and transcriptomic foundation for Pichia pastoris.</title>
        <authorList>
            <person name="Love K.R."/>
            <person name="Shah K.A."/>
            <person name="Whittaker C.A."/>
            <person name="Wu J."/>
            <person name="Bartlett M.C."/>
            <person name="Ma D."/>
            <person name="Leeson R.L."/>
            <person name="Priest M."/>
            <person name="Young S.K."/>
            <person name="Love J.C."/>
        </authorList>
    </citation>
    <scope>NUCLEOTIDE SEQUENCE [LARGE SCALE GENOMIC DNA]</scope>
    <source>
        <strain evidence="3 4">ATCC 28485</strain>
    </source>
</reference>
<evidence type="ECO:0000256" key="1">
    <source>
        <dbReference type="ARBA" id="ARBA00022574"/>
    </source>
</evidence>
<dbReference type="AlphaFoldDB" id="A0A1B2JC81"/>
<dbReference type="Proteomes" id="UP000094565">
    <property type="component" value="Chromosome 2"/>
</dbReference>
<proteinExistence type="predicted"/>
<dbReference type="PANTHER" id="PTHR10971">
    <property type="entry name" value="MRNA EXPORT FACTOR AND BUB3"/>
    <property type="match status" value="1"/>
</dbReference>